<evidence type="ECO:0000313" key="2">
    <source>
        <dbReference type="Proteomes" id="UP000790377"/>
    </source>
</evidence>
<evidence type="ECO:0000313" key="1">
    <source>
        <dbReference type="EMBL" id="KAH7910561.1"/>
    </source>
</evidence>
<dbReference type="EMBL" id="MU267708">
    <property type="protein sequence ID" value="KAH7910561.1"/>
    <property type="molecule type" value="Genomic_DNA"/>
</dbReference>
<keyword evidence="2" id="KW-1185">Reference proteome</keyword>
<dbReference type="Proteomes" id="UP000790377">
    <property type="component" value="Unassembled WGS sequence"/>
</dbReference>
<organism evidence="1 2">
    <name type="scientific">Hygrophoropsis aurantiaca</name>
    <dbReference type="NCBI Taxonomy" id="72124"/>
    <lineage>
        <taxon>Eukaryota</taxon>
        <taxon>Fungi</taxon>
        <taxon>Dikarya</taxon>
        <taxon>Basidiomycota</taxon>
        <taxon>Agaricomycotina</taxon>
        <taxon>Agaricomycetes</taxon>
        <taxon>Agaricomycetidae</taxon>
        <taxon>Boletales</taxon>
        <taxon>Coniophorineae</taxon>
        <taxon>Hygrophoropsidaceae</taxon>
        <taxon>Hygrophoropsis</taxon>
    </lineage>
</organism>
<proteinExistence type="predicted"/>
<protein>
    <submittedName>
        <fullName evidence="1">NAD(P)-binding protein</fullName>
    </submittedName>
</protein>
<name>A0ACB8ABZ9_9AGAM</name>
<gene>
    <name evidence="1" type="ORF">BJ138DRAFT_1008584</name>
</gene>
<comment type="caution">
    <text evidence="1">The sequence shown here is derived from an EMBL/GenBank/DDBJ whole genome shotgun (WGS) entry which is preliminary data.</text>
</comment>
<accession>A0ACB8ABZ9</accession>
<sequence>MLSAISHQVQGIWPKKTTFTVDQIPDMSGKVVIVTGANRGIGKEISKVLLEKNAKVYIATRNIDKAKDAIEDLYRLTGRKAVFLKLDLADLKVITAAVQEFLSMETRLDILFNNAGVMATPMTETTVEGYDLQFGVNALGHFLFTKRLLPLMLRTASSSPPGTVRIVSLSSSLHAFRNGINFDTLKDGRARRKENSMWHYTQSKFAIIVIALEFARRYGEHGIVSTSVHPGVIETDLHSHILGVARKIGGKLLFANVEQGALAPLYAGASEEGAKLNGKYVIPWTTVGTASKDTQESAIGTKLWDWLEEQIQDI</sequence>
<reference evidence="1" key="1">
    <citation type="journal article" date="2021" name="New Phytol.">
        <title>Evolutionary innovations through gain and loss of genes in the ectomycorrhizal Boletales.</title>
        <authorList>
            <person name="Wu G."/>
            <person name="Miyauchi S."/>
            <person name="Morin E."/>
            <person name="Kuo A."/>
            <person name="Drula E."/>
            <person name="Varga T."/>
            <person name="Kohler A."/>
            <person name="Feng B."/>
            <person name="Cao Y."/>
            <person name="Lipzen A."/>
            <person name="Daum C."/>
            <person name="Hundley H."/>
            <person name="Pangilinan J."/>
            <person name="Johnson J."/>
            <person name="Barry K."/>
            <person name="LaButti K."/>
            <person name="Ng V."/>
            <person name="Ahrendt S."/>
            <person name="Min B."/>
            <person name="Choi I.G."/>
            <person name="Park H."/>
            <person name="Plett J.M."/>
            <person name="Magnuson J."/>
            <person name="Spatafora J.W."/>
            <person name="Nagy L.G."/>
            <person name="Henrissat B."/>
            <person name="Grigoriev I.V."/>
            <person name="Yang Z.L."/>
            <person name="Xu J."/>
            <person name="Martin F.M."/>
        </authorList>
    </citation>
    <scope>NUCLEOTIDE SEQUENCE</scope>
    <source>
        <strain evidence="1">ATCC 28755</strain>
    </source>
</reference>